<keyword evidence="1" id="KW-0472">Membrane</keyword>
<evidence type="ECO:0008006" key="3">
    <source>
        <dbReference type="Google" id="ProtNLM"/>
    </source>
</evidence>
<evidence type="ECO:0000313" key="2">
    <source>
        <dbReference type="EMBL" id="KKM23260.1"/>
    </source>
</evidence>
<keyword evidence="1" id="KW-1133">Transmembrane helix</keyword>
<keyword evidence="1" id="KW-0812">Transmembrane</keyword>
<dbReference type="AlphaFoldDB" id="A0A0F9L6J2"/>
<dbReference type="EMBL" id="LAZR01013162">
    <property type="protein sequence ID" value="KKM23260.1"/>
    <property type="molecule type" value="Genomic_DNA"/>
</dbReference>
<gene>
    <name evidence="2" type="ORF">LCGC14_1617000</name>
</gene>
<evidence type="ECO:0000256" key="1">
    <source>
        <dbReference type="SAM" id="Phobius"/>
    </source>
</evidence>
<accession>A0A0F9L6J2</accession>
<feature type="transmembrane region" description="Helical" evidence="1">
    <location>
        <begin position="231"/>
        <end position="250"/>
    </location>
</feature>
<protein>
    <recommendedName>
        <fullName evidence="3">SMODS and SLOG-associating 2TM effector domain-containing protein</fullName>
    </recommendedName>
</protein>
<name>A0A0F9L6J2_9ZZZZ</name>
<sequence length="260" mass="30145">MNIEPTGNQRPYSLGFLKIEKGRSERVRIFIRGKMKELKKWGNKIYAKISSLYLGKGSKIFIVFNFLILFLAILESYIFCFGYHLNLFSKDVHFWLYSTIAQSIAALFGIVGMFTAYKLQIQNDKIKDAYKEAKDLIKDMYRLHNISEERYWRNNETISKIEDTISIIQPSTDPNTLEDISHLNEVKKNIKKLENFKLLTTGTFKTIIIFMSSVIVLSLLALIFSPRLSESLLGILFIFSVIILVIVSIFKMVRFLRAVV</sequence>
<reference evidence="2" key="1">
    <citation type="journal article" date="2015" name="Nature">
        <title>Complex archaea that bridge the gap between prokaryotes and eukaryotes.</title>
        <authorList>
            <person name="Spang A."/>
            <person name="Saw J.H."/>
            <person name="Jorgensen S.L."/>
            <person name="Zaremba-Niedzwiedzka K."/>
            <person name="Martijn J."/>
            <person name="Lind A.E."/>
            <person name="van Eijk R."/>
            <person name="Schleper C."/>
            <person name="Guy L."/>
            <person name="Ettema T.J."/>
        </authorList>
    </citation>
    <scope>NUCLEOTIDE SEQUENCE</scope>
</reference>
<feature type="transmembrane region" description="Helical" evidence="1">
    <location>
        <begin position="207"/>
        <end position="225"/>
    </location>
</feature>
<organism evidence="2">
    <name type="scientific">marine sediment metagenome</name>
    <dbReference type="NCBI Taxonomy" id="412755"/>
    <lineage>
        <taxon>unclassified sequences</taxon>
        <taxon>metagenomes</taxon>
        <taxon>ecological metagenomes</taxon>
    </lineage>
</organism>
<proteinExistence type="predicted"/>
<comment type="caution">
    <text evidence="2">The sequence shown here is derived from an EMBL/GenBank/DDBJ whole genome shotgun (WGS) entry which is preliminary data.</text>
</comment>
<feature type="transmembrane region" description="Helical" evidence="1">
    <location>
        <begin position="60"/>
        <end position="84"/>
    </location>
</feature>
<feature type="transmembrane region" description="Helical" evidence="1">
    <location>
        <begin position="96"/>
        <end position="117"/>
    </location>
</feature>